<evidence type="ECO:0000256" key="1">
    <source>
        <dbReference type="SAM" id="SignalP"/>
    </source>
</evidence>
<reference evidence="2 3" key="1">
    <citation type="journal article" date="2002" name="Int. J. Syst. Evol. Microbiol.">
        <title>Sphingopyxis witflariensis sp. nov., isolated from activated sludge.</title>
        <authorList>
            <person name="Kampfer P."/>
            <person name="Witzenberger R."/>
            <person name="Denner E.B."/>
            <person name="Busse H.J."/>
            <person name="Neef A."/>
        </authorList>
    </citation>
    <scope>NUCLEOTIDE SEQUENCE [LARGE SCALE GENOMIC DNA]</scope>
    <source>
        <strain evidence="2 3">DSM 14551</strain>
    </source>
</reference>
<evidence type="ECO:0000313" key="3">
    <source>
        <dbReference type="Proteomes" id="UP000197097"/>
    </source>
</evidence>
<gene>
    <name evidence="2" type="ORF">CDQ91_11615</name>
</gene>
<feature type="chain" id="PRO_5013213089" evidence="1">
    <location>
        <begin position="19"/>
        <end position="176"/>
    </location>
</feature>
<dbReference type="EMBL" id="NISJ01000005">
    <property type="protein sequence ID" value="OWQ96696.1"/>
    <property type="molecule type" value="Genomic_DNA"/>
</dbReference>
<accession>A0A246JUX3</accession>
<name>A0A246JUX3_9SPHN</name>
<sequence length="176" mass="19056">MMLAGAFALLALPWALLAAKEAAKEKELAPVPAQVQQLFNCRAVANGDGRLACFDREVAALQQAQVARDILFVDRVSAQKARRGLFGLDLPDFNIFGDGDVDKVESVETSVASASPTADGGYRIAMADGSVWVQIDSKRMPLAPRPGQKIRIKAASLGTYFLSLEGRPSIRVRRER</sequence>
<evidence type="ECO:0000313" key="2">
    <source>
        <dbReference type="EMBL" id="OWQ96696.1"/>
    </source>
</evidence>
<proteinExistence type="predicted"/>
<comment type="caution">
    <text evidence="2">The sequence shown here is derived from an EMBL/GenBank/DDBJ whole genome shotgun (WGS) entry which is preliminary data.</text>
</comment>
<feature type="signal peptide" evidence="1">
    <location>
        <begin position="1"/>
        <end position="18"/>
    </location>
</feature>
<keyword evidence="3" id="KW-1185">Reference proteome</keyword>
<dbReference type="Proteomes" id="UP000197097">
    <property type="component" value="Unassembled WGS sequence"/>
</dbReference>
<protein>
    <submittedName>
        <fullName evidence="2">Uncharacterized protein</fullName>
    </submittedName>
</protein>
<organism evidence="2 3">
    <name type="scientific">Sphingopyxis witflariensis</name>
    <dbReference type="NCBI Taxonomy" id="173675"/>
    <lineage>
        <taxon>Bacteria</taxon>
        <taxon>Pseudomonadati</taxon>
        <taxon>Pseudomonadota</taxon>
        <taxon>Alphaproteobacteria</taxon>
        <taxon>Sphingomonadales</taxon>
        <taxon>Sphingomonadaceae</taxon>
        <taxon>Sphingopyxis</taxon>
    </lineage>
</organism>
<keyword evidence="1" id="KW-0732">Signal</keyword>
<dbReference type="AlphaFoldDB" id="A0A246JUX3"/>